<evidence type="ECO:0000313" key="2">
    <source>
        <dbReference type="EMBL" id="CAH2231796.1"/>
    </source>
</evidence>
<dbReference type="Proteomes" id="UP000838756">
    <property type="component" value="Unassembled WGS sequence"/>
</dbReference>
<dbReference type="AlphaFoldDB" id="A0A8S4R8Z3"/>
<reference evidence="2" key="1">
    <citation type="submission" date="2022-03" db="EMBL/GenBank/DDBJ databases">
        <authorList>
            <person name="Lindestad O."/>
        </authorList>
    </citation>
    <scope>NUCLEOTIDE SEQUENCE</scope>
</reference>
<dbReference type="OrthoDB" id="7471925at2759"/>
<keyword evidence="3" id="KW-1185">Reference proteome</keyword>
<protein>
    <submittedName>
        <fullName evidence="2">Jg3600 protein</fullName>
    </submittedName>
</protein>
<organism evidence="2 3">
    <name type="scientific">Pararge aegeria aegeria</name>
    <dbReference type="NCBI Taxonomy" id="348720"/>
    <lineage>
        <taxon>Eukaryota</taxon>
        <taxon>Metazoa</taxon>
        <taxon>Ecdysozoa</taxon>
        <taxon>Arthropoda</taxon>
        <taxon>Hexapoda</taxon>
        <taxon>Insecta</taxon>
        <taxon>Pterygota</taxon>
        <taxon>Neoptera</taxon>
        <taxon>Endopterygota</taxon>
        <taxon>Lepidoptera</taxon>
        <taxon>Glossata</taxon>
        <taxon>Ditrysia</taxon>
        <taxon>Papilionoidea</taxon>
        <taxon>Nymphalidae</taxon>
        <taxon>Satyrinae</taxon>
        <taxon>Satyrini</taxon>
        <taxon>Parargina</taxon>
        <taxon>Pararge</taxon>
    </lineage>
</organism>
<gene>
    <name evidence="2" type="primary">jg3600</name>
    <name evidence="2" type="ORF">PAEG_LOCUS10246</name>
</gene>
<comment type="caution">
    <text evidence="2">The sequence shown here is derived from an EMBL/GenBank/DDBJ whole genome shotgun (WGS) entry which is preliminary data.</text>
</comment>
<sequence>MLREAHRDREEKISALQTQLECKNMAGLMYVMCAERRKSRMEILRLTEGSRLLQKGCLDTWNRTGTLNAYAYASSAEYTNYIRTLQQILEESQALILHLSRGYKTTARVNHEWQEKMKKIIKHFQNFVNNFTGGPPETNQYVFDLPNLLKIKTPIEDNTQEDSCDDEDTPNENVFHDMFVKAECPHTNTIKDEYMKRGSSQPLDKWASAQTDKQTSSRGGRMFPPSVTTPQSPALLGALLAYPRLSIVYTAVRLHSLPLRPLVQQWTVKDSTCQEMSEDFEAEQDEVEEPEIRPGKTISRDEEDMTGDTTSALGSIHNDSLQVINQHVPEIDHKIHYEKICPMEKCQKMQMDDFMSSLPSYMRASPFTHFEQSFEDYEPCTPGYQHLNPPDIPEQLEILKKRMEEKKKKERVAIDVIDDNPLLSWPPSVEGIAVQTSSQDMSIPPCTCDVAGSDAAEISQSVYNIVDLIPVKQELDRINAKCFFDDTIEFNRFKIIGQDENEDTEHENKNSFSKNRLEEIKKILKQYPSLCNIFQANIRC</sequence>
<accession>A0A8S4R8Z3</accession>
<evidence type="ECO:0000313" key="3">
    <source>
        <dbReference type="Proteomes" id="UP000838756"/>
    </source>
</evidence>
<evidence type="ECO:0000256" key="1">
    <source>
        <dbReference type="SAM" id="MobiDB-lite"/>
    </source>
</evidence>
<proteinExistence type="predicted"/>
<feature type="region of interest" description="Disordered" evidence="1">
    <location>
        <begin position="197"/>
        <end position="228"/>
    </location>
</feature>
<feature type="compositionally biased region" description="Polar residues" evidence="1">
    <location>
        <begin position="198"/>
        <end position="218"/>
    </location>
</feature>
<name>A0A8S4R8Z3_9NEOP</name>
<dbReference type="EMBL" id="CAKXAJ010024857">
    <property type="protein sequence ID" value="CAH2231796.1"/>
    <property type="molecule type" value="Genomic_DNA"/>
</dbReference>